<evidence type="ECO:0000256" key="1">
    <source>
        <dbReference type="ARBA" id="ARBA00022723"/>
    </source>
</evidence>
<proteinExistence type="predicted"/>
<dbReference type="EMBL" id="JAUESC010000380">
    <property type="protein sequence ID" value="KAK0592529.1"/>
    <property type="molecule type" value="Genomic_DNA"/>
</dbReference>
<accession>A0AA39SPL1</accession>
<dbReference type="Gene3D" id="3.20.20.120">
    <property type="entry name" value="Enolase-like C-terminal domain"/>
    <property type="match status" value="1"/>
</dbReference>
<reference evidence="3" key="1">
    <citation type="journal article" date="2022" name="Plant J.">
        <title>Strategies of tolerance reflected in two North American maple genomes.</title>
        <authorList>
            <person name="McEvoy S.L."/>
            <person name="Sezen U.U."/>
            <person name="Trouern-Trend A."/>
            <person name="McMahon S.M."/>
            <person name="Schaberg P.G."/>
            <person name="Yang J."/>
            <person name="Wegrzyn J.L."/>
            <person name="Swenson N.G."/>
        </authorList>
    </citation>
    <scope>NUCLEOTIDE SEQUENCE</scope>
    <source>
        <strain evidence="3">NS2018</strain>
    </source>
</reference>
<dbReference type="PANTHER" id="PTHR48073:SF4">
    <property type="entry name" value="MANDELATE RACEMASE_MUCONATE LACTONIZING ENZYME C-TERMINAL DOMAIN-CONTAINING PROTEIN"/>
    <property type="match status" value="1"/>
</dbReference>
<dbReference type="PANTHER" id="PTHR48073">
    <property type="entry name" value="O-SUCCINYLBENZOATE SYNTHASE-RELATED"/>
    <property type="match status" value="1"/>
</dbReference>
<dbReference type="Pfam" id="PF13378">
    <property type="entry name" value="MR_MLE_C"/>
    <property type="match status" value="1"/>
</dbReference>
<dbReference type="InterPro" id="IPR036849">
    <property type="entry name" value="Enolase-like_C_sf"/>
</dbReference>
<keyword evidence="4" id="KW-1185">Reference proteome</keyword>
<dbReference type="Proteomes" id="UP001168877">
    <property type="component" value="Unassembled WGS sequence"/>
</dbReference>
<reference evidence="3" key="2">
    <citation type="submission" date="2023-06" db="EMBL/GenBank/DDBJ databases">
        <authorList>
            <person name="Swenson N.G."/>
            <person name="Wegrzyn J.L."/>
            <person name="Mcevoy S.L."/>
        </authorList>
    </citation>
    <scope>NUCLEOTIDE SEQUENCE</scope>
    <source>
        <strain evidence="3">NS2018</strain>
        <tissue evidence="3">Leaf</tissue>
    </source>
</reference>
<feature type="domain" description="Enolase C-terminal" evidence="2">
    <location>
        <begin position="7"/>
        <end position="95"/>
    </location>
</feature>
<evidence type="ECO:0000259" key="2">
    <source>
        <dbReference type="Pfam" id="PF13378"/>
    </source>
</evidence>
<gene>
    <name evidence="3" type="ORF">LWI29_020764</name>
</gene>
<dbReference type="GO" id="GO:0046872">
    <property type="term" value="F:metal ion binding"/>
    <property type="evidence" value="ECO:0007669"/>
    <property type="project" value="UniProtKB-KW"/>
</dbReference>
<protein>
    <recommendedName>
        <fullName evidence="2">Enolase C-terminal domain-containing protein</fullName>
    </recommendedName>
</protein>
<sequence length="107" mass="11803">MGVTSILLEQPVHRDDWEGLHDINNVARDVYGVNVIADESCRSLIDVQKIVKENLTDVIINIKLAKFGVLGTLEIVEFARKSGLNLMIDSMVETRLATGFAGLGCFK</sequence>
<organism evidence="3 4">
    <name type="scientific">Acer saccharum</name>
    <name type="common">Sugar maple</name>
    <dbReference type="NCBI Taxonomy" id="4024"/>
    <lineage>
        <taxon>Eukaryota</taxon>
        <taxon>Viridiplantae</taxon>
        <taxon>Streptophyta</taxon>
        <taxon>Embryophyta</taxon>
        <taxon>Tracheophyta</taxon>
        <taxon>Spermatophyta</taxon>
        <taxon>Magnoliopsida</taxon>
        <taxon>eudicotyledons</taxon>
        <taxon>Gunneridae</taxon>
        <taxon>Pentapetalae</taxon>
        <taxon>rosids</taxon>
        <taxon>malvids</taxon>
        <taxon>Sapindales</taxon>
        <taxon>Sapindaceae</taxon>
        <taxon>Hippocastanoideae</taxon>
        <taxon>Acereae</taxon>
        <taxon>Acer</taxon>
    </lineage>
</organism>
<comment type="caution">
    <text evidence="3">The sequence shown here is derived from an EMBL/GenBank/DDBJ whole genome shotgun (WGS) entry which is preliminary data.</text>
</comment>
<evidence type="ECO:0000313" key="3">
    <source>
        <dbReference type="EMBL" id="KAK0592529.1"/>
    </source>
</evidence>
<dbReference type="AlphaFoldDB" id="A0AA39SPL1"/>
<evidence type="ECO:0000313" key="4">
    <source>
        <dbReference type="Proteomes" id="UP001168877"/>
    </source>
</evidence>
<dbReference type="InterPro" id="IPR029065">
    <property type="entry name" value="Enolase_C-like"/>
</dbReference>
<name>A0AA39SPL1_ACESA</name>
<dbReference type="SUPFAM" id="SSF51604">
    <property type="entry name" value="Enolase C-terminal domain-like"/>
    <property type="match status" value="1"/>
</dbReference>
<keyword evidence="1" id="KW-0479">Metal-binding</keyword>